<evidence type="ECO:0000313" key="3">
    <source>
        <dbReference type="Proteomes" id="UP000019763"/>
    </source>
</evidence>
<dbReference type="GeneID" id="22915326"/>
<keyword evidence="3" id="KW-1185">Reference proteome</keyword>
<comment type="caution">
    <text evidence="2">The sequence shown here is derived from an EMBL/GenBank/DDBJ whole genome shotgun (WGS) entry which is preliminary data.</text>
</comment>
<reference evidence="2" key="1">
    <citation type="submission" date="2013-12" db="EMBL/GenBank/DDBJ databases">
        <authorList>
            <person name="Omoto C.K."/>
            <person name="Sibley D."/>
            <person name="Venepally P."/>
            <person name="Hadjithomas M."/>
            <person name="Karamycheva S."/>
            <person name="Brunk B."/>
            <person name="Roos D."/>
            <person name="Caler E."/>
            <person name="Lorenzi H."/>
        </authorList>
    </citation>
    <scope>NUCLEOTIDE SEQUENCE</scope>
</reference>
<feature type="region of interest" description="Disordered" evidence="1">
    <location>
        <begin position="61"/>
        <end position="103"/>
    </location>
</feature>
<evidence type="ECO:0000256" key="1">
    <source>
        <dbReference type="SAM" id="MobiDB-lite"/>
    </source>
</evidence>
<sequence>MERIETTEVRSGSQGGRRVGRVVTEVVSETIPVGKSTEIVTETARGPVERTERTEVITETRSEVRPVKRTGRTVTEVVTERVPGRRSETSRTEKGKERRPAHRVVTETSLGNNESAITQTATQSPGRRKPSATTATNIEIETDLLAVVKSSPETVVKSDVQTLITEEEKPVLLTANEELAEQVIGEQVLEFYNEYMKAYPNSFDGGSSTDHSV</sequence>
<protein>
    <submittedName>
        <fullName evidence="2">Uncharacterized protein</fullName>
    </submittedName>
</protein>
<feature type="compositionally biased region" description="Basic and acidic residues" evidence="1">
    <location>
        <begin position="78"/>
        <end position="98"/>
    </location>
</feature>
<dbReference type="RefSeq" id="XP_011132833.1">
    <property type="nucleotide sequence ID" value="XM_011134531.1"/>
</dbReference>
<proteinExistence type="predicted"/>
<dbReference type="EMBL" id="AFNH02001142">
    <property type="protein sequence ID" value="EZG44045.1"/>
    <property type="molecule type" value="Genomic_DNA"/>
</dbReference>
<dbReference type="VEuPathDB" id="CryptoDB:GNI_153230"/>
<name>A0A023AZB6_GRENI</name>
<gene>
    <name evidence="2" type="ORF">GNI_153230</name>
</gene>
<dbReference type="AlphaFoldDB" id="A0A023AZB6"/>
<feature type="region of interest" description="Disordered" evidence="1">
    <location>
        <begin position="1"/>
        <end position="20"/>
    </location>
</feature>
<dbReference type="Proteomes" id="UP000019763">
    <property type="component" value="Unassembled WGS sequence"/>
</dbReference>
<evidence type="ECO:0000313" key="2">
    <source>
        <dbReference type="EMBL" id="EZG44045.1"/>
    </source>
</evidence>
<organism evidence="2 3">
    <name type="scientific">Gregarina niphandrodes</name>
    <name type="common">Septate eugregarine</name>
    <dbReference type="NCBI Taxonomy" id="110365"/>
    <lineage>
        <taxon>Eukaryota</taxon>
        <taxon>Sar</taxon>
        <taxon>Alveolata</taxon>
        <taxon>Apicomplexa</taxon>
        <taxon>Conoidasida</taxon>
        <taxon>Gregarinasina</taxon>
        <taxon>Eugregarinorida</taxon>
        <taxon>Gregarinidae</taxon>
        <taxon>Gregarina</taxon>
    </lineage>
</organism>
<accession>A0A023AZB6</accession>